<dbReference type="PANTHER" id="PTHR34819">
    <property type="entry name" value="LARGE CYSTEINE-RICH PERIPLASMIC PROTEIN OMCB"/>
    <property type="match status" value="1"/>
</dbReference>
<comment type="caution">
    <text evidence="4">The sequence shown here is derived from an EMBL/GenBank/DDBJ whole genome shotgun (WGS) entry which is preliminary data.</text>
</comment>
<evidence type="ECO:0000256" key="2">
    <source>
        <dbReference type="SAM" id="SignalP"/>
    </source>
</evidence>
<dbReference type="RefSeq" id="WP_376856776.1">
    <property type="nucleotide sequence ID" value="NZ_JBHSAV010000040.1"/>
</dbReference>
<evidence type="ECO:0000259" key="3">
    <source>
        <dbReference type="Pfam" id="PF01345"/>
    </source>
</evidence>
<feature type="region of interest" description="Disordered" evidence="1">
    <location>
        <begin position="587"/>
        <end position="606"/>
    </location>
</feature>
<name>A0ABV8EMB3_9BACT</name>
<dbReference type="NCBIfam" id="TIGR01451">
    <property type="entry name" value="B_ant_repeat"/>
    <property type="match status" value="2"/>
</dbReference>
<keyword evidence="2" id="KW-0732">Signal</keyword>
<evidence type="ECO:0000313" key="4">
    <source>
        <dbReference type="EMBL" id="MFC3976488.1"/>
    </source>
</evidence>
<dbReference type="Gene3D" id="2.60.40.1170">
    <property type="entry name" value="Mu homology domain, subdomain B"/>
    <property type="match status" value="1"/>
</dbReference>
<dbReference type="EMBL" id="JBHSAV010000040">
    <property type="protein sequence ID" value="MFC3976488.1"/>
    <property type="molecule type" value="Genomic_DNA"/>
</dbReference>
<gene>
    <name evidence="4" type="ORF">ACFOUP_08885</name>
</gene>
<dbReference type="Gene3D" id="2.60.40.3080">
    <property type="match status" value="1"/>
</dbReference>
<feature type="domain" description="DUF11" evidence="3">
    <location>
        <begin position="290"/>
        <end position="403"/>
    </location>
</feature>
<evidence type="ECO:0000256" key="1">
    <source>
        <dbReference type="SAM" id="MobiDB-lite"/>
    </source>
</evidence>
<dbReference type="Proteomes" id="UP001595766">
    <property type="component" value="Unassembled WGS sequence"/>
</dbReference>
<dbReference type="InterPro" id="IPR001434">
    <property type="entry name" value="OmcB-like_DUF11"/>
</dbReference>
<dbReference type="Pfam" id="PF01345">
    <property type="entry name" value="DUF11"/>
    <property type="match status" value="2"/>
</dbReference>
<feature type="domain" description="DUF11" evidence="3">
    <location>
        <begin position="489"/>
        <end position="602"/>
    </location>
</feature>
<reference evidence="5" key="1">
    <citation type="journal article" date="2019" name="Int. J. Syst. Evol. Microbiol.">
        <title>The Global Catalogue of Microorganisms (GCM) 10K type strain sequencing project: providing services to taxonomists for standard genome sequencing and annotation.</title>
        <authorList>
            <consortium name="The Broad Institute Genomics Platform"/>
            <consortium name="The Broad Institute Genome Sequencing Center for Infectious Disease"/>
            <person name="Wu L."/>
            <person name="Ma J."/>
        </authorList>
    </citation>
    <scope>NUCLEOTIDE SEQUENCE [LARGE SCALE GENOMIC DNA]</scope>
    <source>
        <strain evidence="5">CECT 8551</strain>
    </source>
</reference>
<accession>A0ABV8EMB3</accession>
<keyword evidence="5" id="KW-1185">Reference proteome</keyword>
<evidence type="ECO:0000313" key="5">
    <source>
        <dbReference type="Proteomes" id="UP001595766"/>
    </source>
</evidence>
<feature type="chain" id="PRO_5046241492" evidence="2">
    <location>
        <begin position="24"/>
        <end position="630"/>
    </location>
</feature>
<proteinExistence type="predicted"/>
<organism evidence="4 5">
    <name type="scientific">Belliella kenyensis</name>
    <dbReference type="NCBI Taxonomy" id="1472724"/>
    <lineage>
        <taxon>Bacteria</taxon>
        <taxon>Pseudomonadati</taxon>
        <taxon>Bacteroidota</taxon>
        <taxon>Cytophagia</taxon>
        <taxon>Cytophagales</taxon>
        <taxon>Cyclobacteriaceae</taxon>
        <taxon>Belliella</taxon>
    </lineage>
</organism>
<sequence length="630" mass="65522">MNKTFYKAILLTIFMGIFSAVEAQNPALEFALGDGNPIGNGPVTETTIRFRNNINNPIGNAFDTYDPALSVTASITNQQYNFNGIPLNGAVFFGQSVDPQPIFSSHSEASGSPSNADFTGSGSVVGSGIDINANHVINMRIFNAPLRIAGIPTNQREYMADLTLTFNRPVSNPVIHFQGLGGNLNALGFSAEFDLVESSTPITLSKLSGSSALVIQTLGGVQQINNGASSPTSTGDSSGKGSVLVEGNSISSLTFQVFLRGNTSGQAWASTDDSFFGELFGFGLSALESDLRVSKTASDPNPTVGDIVTFSIVASNDGPSNDSNVQVLDLLPAGYTYNNHTASNGDITYDPVTGIWNIGTLATGGSHTLEINAQIISIQNNYFNQATISGDNFDLNLANNSAGALGCTNTPQSVNLNDLFIGTLPSGVELQWFSTQDRQIGSQLSNPEDVTVSGSYYAFFFDTINGCFNTDFSTSGVNVIILPPCPSADLSINKTVDDLTPNVGSNVVFTLTASNAGPSAATGVVVTDQLPSGYAYVSDNGGTSTSESAGMITWTIGDLVDGANATLEITATVLATGDYGNTATITANEEDPTLGNNTSTTTPVPVPQANVGIEKTSSSATPNVGSNVVF</sequence>
<feature type="non-terminal residue" evidence="4">
    <location>
        <position position="630"/>
    </location>
</feature>
<protein>
    <submittedName>
        <fullName evidence="4">DUF11 domain-containing protein</fullName>
    </submittedName>
</protein>
<dbReference type="InterPro" id="IPR047589">
    <property type="entry name" value="DUF11_rpt"/>
</dbReference>
<dbReference type="PANTHER" id="PTHR34819:SF3">
    <property type="entry name" value="CELL SURFACE PROTEIN"/>
    <property type="match status" value="1"/>
</dbReference>
<dbReference type="InterPro" id="IPR051172">
    <property type="entry name" value="Chlamydia_OmcB"/>
</dbReference>
<feature type="signal peptide" evidence="2">
    <location>
        <begin position="1"/>
        <end position="23"/>
    </location>
</feature>